<dbReference type="Proteomes" id="UP001497623">
    <property type="component" value="Unassembled WGS sequence"/>
</dbReference>
<evidence type="ECO:0000313" key="2">
    <source>
        <dbReference type="Proteomes" id="UP001497623"/>
    </source>
</evidence>
<dbReference type="AlphaFoldDB" id="A0AAV2SMV9"/>
<comment type="caution">
    <text evidence="1">The sequence shown here is derived from an EMBL/GenBank/DDBJ whole genome shotgun (WGS) entry which is preliminary data.</text>
</comment>
<sequence length="242" mass="27913">MAHALDPHGPGPHGPVPPVPVPHRQFIVRLNRREYVLLREALTDGFIIVWLGDSHARNVSQRNRRRPGNFPIPPTIRFVGQGGRNIASFVRNHYQQAIDVLPTNTLQRIGILWLGSNDIDVGSWPRGTPMNKAANELLSLRDSLLNHYDYVFIVGFPERDFCRQNNPDLVHRLSMKCNQRLNNAIKGWYIMLPRWAFSWTDDSRFCPDGVHFCNALYNFILHYVQQKIRAIMIGDPEYVIID</sequence>
<accession>A0AAV2SMV9</accession>
<gene>
    <name evidence="1" type="ORF">MNOR_LOCUS37789</name>
</gene>
<reference evidence="1 2" key="1">
    <citation type="submission" date="2024-05" db="EMBL/GenBank/DDBJ databases">
        <authorList>
            <person name="Wallberg A."/>
        </authorList>
    </citation>
    <scope>NUCLEOTIDE SEQUENCE [LARGE SCALE GENOMIC DNA]</scope>
</reference>
<dbReference type="InterPro" id="IPR036514">
    <property type="entry name" value="SGNH_hydro_sf"/>
</dbReference>
<dbReference type="EMBL" id="CAXKWB010079407">
    <property type="protein sequence ID" value="CAL4203541.1"/>
    <property type="molecule type" value="Genomic_DNA"/>
</dbReference>
<keyword evidence="2" id="KW-1185">Reference proteome</keyword>
<protein>
    <recommendedName>
        <fullName evidence="3">SGNH hydrolase-type esterase domain-containing protein</fullName>
    </recommendedName>
</protein>
<evidence type="ECO:0000313" key="1">
    <source>
        <dbReference type="EMBL" id="CAL4203541.1"/>
    </source>
</evidence>
<evidence type="ECO:0008006" key="3">
    <source>
        <dbReference type="Google" id="ProtNLM"/>
    </source>
</evidence>
<organism evidence="1 2">
    <name type="scientific">Meganyctiphanes norvegica</name>
    <name type="common">Northern krill</name>
    <name type="synonym">Thysanopoda norvegica</name>
    <dbReference type="NCBI Taxonomy" id="48144"/>
    <lineage>
        <taxon>Eukaryota</taxon>
        <taxon>Metazoa</taxon>
        <taxon>Ecdysozoa</taxon>
        <taxon>Arthropoda</taxon>
        <taxon>Crustacea</taxon>
        <taxon>Multicrustacea</taxon>
        <taxon>Malacostraca</taxon>
        <taxon>Eumalacostraca</taxon>
        <taxon>Eucarida</taxon>
        <taxon>Euphausiacea</taxon>
        <taxon>Euphausiidae</taxon>
        <taxon>Meganyctiphanes</taxon>
    </lineage>
</organism>
<proteinExistence type="predicted"/>
<name>A0AAV2SMV9_MEGNR</name>
<dbReference type="Gene3D" id="3.40.50.1110">
    <property type="entry name" value="SGNH hydrolase"/>
    <property type="match status" value="1"/>
</dbReference>
<dbReference type="SUPFAM" id="SSF52266">
    <property type="entry name" value="SGNH hydrolase"/>
    <property type="match status" value="1"/>
</dbReference>